<evidence type="ECO:0000313" key="8">
    <source>
        <dbReference type="EMBL" id="EDQ91787.1"/>
    </source>
</evidence>
<dbReference type="GO" id="GO:0035256">
    <property type="term" value="F:G protein-coupled glutamate receptor binding"/>
    <property type="evidence" value="ECO:0007669"/>
    <property type="project" value="InterPro"/>
</dbReference>
<evidence type="ECO:0000256" key="4">
    <source>
        <dbReference type="ARBA" id="ARBA00023054"/>
    </source>
</evidence>
<dbReference type="KEGG" id="mbr:MONBRDRAFT_14345"/>
<dbReference type="SUPFAM" id="SSF50729">
    <property type="entry name" value="PH domain-like"/>
    <property type="match status" value="1"/>
</dbReference>
<name>A9USI4_MONBE</name>
<accession>A9USI4</accession>
<protein>
    <recommendedName>
        <fullName evidence="7">WH1 domain-containing protein</fullName>
    </recommendedName>
</protein>
<organism evidence="8 9">
    <name type="scientific">Monosiga brevicollis</name>
    <name type="common">Choanoflagellate</name>
    <dbReference type="NCBI Taxonomy" id="81824"/>
    <lineage>
        <taxon>Eukaryota</taxon>
        <taxon>Choanoflagellata</taxon>
        <taxon>Craspedida</taxon>
        <taxon>Salpingoecidae</taxon>
        <taxon>Monosiga</taxon>
    </lineage>
</organism>
<keyword evidence="4" id="KW-0175">Coiled coil</keyword>
<dbReference type="Proteomes" id="UP000001357">
    <property type="component" value="Unassembled WGS sequence"/>
</dbReference>
<dbReference type="Pfam" id="PF00568">
    <property type="entry name" value="WH1"/>
    <property type="match status" value="1"/>
</dbReference>
<proteinExistence type="inferred from homology"/>
<dbReference type="GO" id="GO:0007216">
    <property type="term" value="P:G protein-coupled glutamate receptor signaling pathway"/>
    <property type="evidence" value="ECO:0007669"/>
    <property type="project" value="InterPro"/>
</dbReference>
<evidence type="ECO:0000256" key="6">
    <source>
        <dbReference type="ARBA" id="ARBA00034105"/>
    </source>
</evidence>
<keyword evidence="2" id="KW-0963">Cytoplasm</keyword>
<sequence>EKAIHKTSAHVFRIDPATKSSWQPISKRAVPVHVYHDADKKFSRIVAMEGSSALINCILSEGIIFTKTSPKFGQWRDPRAKAVYGLGFATEDEMQQVCCSSVSYPRTLIGVDPAPVTQR</sequence>
<dbReference type="eggNOG" id="ENOG502QR3K">
    <property type="taxonomic scope" value="Eukaryota"/>
</dbReference>
<evidence type="ECO:0000256" key="3">
    <source>
        <dbReference type="ARBA" id="ARBA00023018"/>
    </source>
</evidence>
<dbReference type="RefSeq" id="XP_001743073.1">
    <property type="nucleotide sequence ID" value="XM_001743021.1"/>
</dbReference>
<dbReference type="InterPro" id="IPR044100">
    <property type="entry name" value="Homer_EVH1"/>
</dbReference>
<dbReference type="PANTHER" id="PTHR10918">
    <property type="entry name" value="HOMER"/>
    <property type="match status" value="1"/>
</dbReference>
<dbReference type="EMBL" id="CH991544">
    <property type="protein sequence ID" value="EDQ91787.1"/>
    <property type="molecule type" value="Genomic_DNA"/>
</dbReference>
<evidence type="ECO:0000256" key="2">
    <source>
        <dbReference type="ARBA" id="ARBA00022490"/>
    </source>
</evidence>
<dbReference type="AlphaFoldDB" id="A9USI4"/>
<comment type="subcellular location">
    <subcellularLocation>
        <location evidence="1">Cytoplasm</location>
    </subcellularLocation>
    <subcellularLocation>
        <location evidence="6">Postsynaptic density</location>
    </subcellularLocation>
</comment>
<evidence type="ECO:0000313" key="9">
    <source>
        <dbReference type="Proteomes" id="UP000001357"/>
    </source>
</evidence>
<dbReference type="GO" id="GO:0005737">
    <property type="term" value="C:cytoplasm"/>
    <property type="evidence" value="ECO:0007669"/>
    <property type="project" value="UniProtKB-SubCell"/>
</dbReference>
<keyword evidence="9" id="KW-1185">Reference proteome</keyword>
<dbReference type="InterPro" id="IPR000697">
    <property type="entry name" value="WH1/EVH1_dom"/>
</dbReference>
<evidence type="ECO:0000256" key="1">
    <source>
        <dbReference type="ARBA" id="ARBA00004496"/>
    </source>
</evidence>
<evidence type="ECO:0000256" key="5">
    <source>
        <dbReference type="ARBA" id="ARBA00023606"/>
    </source>
</evidence>
<feature type="non-terminal residue" evidence="8">
    <location>
        <position position="1"/>
    </location>
</feature>
<dbReference type="InterPro" id="IPR011993">
    <property type="entry name" value="PH-like_dom_sf"/>
</dbReference>
<feature type="domain" description="WH1" evidence="7">
    <location>
        <begin position="1"/>
        <end position="108"/>
    </location>
</feature>
<dbReference type="STRING" id="81824.A9USI4"/>
<dbReference type="CDD" id="cd01206">
    <property type="entry name" value="EVH1_Homer_Vesl"/>
    <property type="match status" value="1"/>
</dbReference>
<keyword evidence="3" id="KW-0770">Synapse</keyword>
<reference evidence="8 9" key="1">
    <citation type="journal article" date="2008" name="Nature">
        <title>The genome of the choanoflagellate Monosiga brevicollis and the origin of metazoans.</title>
        <authorList>
            <consortium name="JGI Sequencing"/>
            <person name="King N."/>
            <person name="Westbrook M.J."/>
            <person name="Young S.L."/>
            <person name="Kuo A."/>
            <person name="Abedin M."/>
            <person name="Chapman J."/>
            <person name="Fairclough S."/>
            <person name="Hellsten U."/>
            <person name="Isogai Y."/>
            <person name="Letunic I."/>
            <person name="Marr M."/>
            <person name="Pincus D."/>
            <person name="Putnam N."/>
            <person name="Rokas A."/>
            <person name="Wright K.J."/>
            <person name="Zuzow R."/>
            <person name="Dirks W."/>
            <person name="Good M."/>
            <person name="Goodstein D."/>
            <person name="Lemons D."/>
            <person name="Li W."/>
            <person name="Lyons J.B."/>
            <person name="Morris A."/>
            <person name="Nichols S."/>
            <person name="Richter D.J."/>
            <person name="Salamov A."/>
            <person name="Bork P."/>
            <person name="Lim W.A."/>
            <person name="Manning G."/>
            <person name="Miller W.T."/>
            <person name="McGinnis W."/>
            <person name="Shapiro H."/>
            <person name="Tjian R."/>
            <person name="Grigoriev I.V."/>
            <person name="Rokhsar D."/>
        </authorList>
    </citation>
    <scope>NUCLEOTIDE SEQUENCE [LARGE SCALE GENOMIC DNA]</scope>
    <source>
        <strain evidence="9">MX1 / ATCC 50154</strain>
    </source>
</reference>
<dbReference type="InParanoid" id="A9USI4"/>
<dbReference type="Gene3D" id="2.30.29.30">
    <property type="entry name" value="Pleckstrin-homology domain (PH domain)/Phosphotyrosine-binding domain (PTB)"/>
    <property type="match status" value="1"/>
</dbReference>
<dbReference type="GeneID" id="5888270"/>
<dbReference type="SMART" id="SM00461">
    <property type="entry name" value="WH1"/>
    <property type="match status" value="1"/>
</dbReference>
<dbReference type="PROSITE" id="PS50229">
    <property type="entry name" value="WH1"/>
    <property type="match status" value="1"/>
</dbReference>
<comment type="similarity">
    <text evidence="5">Belongs to the Homer family.</text>
</comment>
<evidence type="ECO:0000259" key="7">
    <source>
        <dbReference type="PROSITE" id="PS50229"/>
    </source>
</evidence>
<dbReference type="InterPro" id="IPR045027">
    <property type="entry name" value="Homer"/>
</dbReference>
<gene>
    <name evidence="8" type="ORF">MONBRDRAFT_14345</name>
</gene>